<dbReference type="Proteomes" id="UP000291106">
    <property type="component" value="Chromosome"/>
</dbReference>
<organism evidence="1 2">
    <name type="scientific">Shewanella maritima</name>
    <dbReference type="NCBI Taxonomy" id="2520507"/>
    <lineage>
        <taxon>Bacteria</taxon>
        <taxon>Pseudomonadati</taxon>
        <taxon>Pseudomonadota</taxon>
        <taxon>Gammaproteobacteria</taxon>
        <taxon>Alteromonadales</taxon>
        <taxon>Shewanellaceae</taxon>
        <taxon>Shewanella</taxon>
    </lineage>
</organism>
<dbReference type="InterPro" id="IPR011330">
    <property type="entry name" value="Glyco_hydro/deAcase_b/a-brl"/>
</dbReference>
<evidence type="ECO:0000313" key="2">
    <source>
        <dbReference type="Proteomes" id="UP000291106"/>
    </source>
</evidence>
<gene>
    <name evidence="1" type="ORF">EXU30_10610</name>
</gene>
<proteinExistence type="predicted"/>
<dbReference type="OrthoDB" id="9784811at2"/>
<dbReference type="KEGG" id="smai:EXU30_10610"/>
<dbReference type="AlphaFoldDB" id="A0A411PMY3"/>
<accession>A0A411PMY3</accession>
<evidence type="ECO:0000313" key="1">
    <source>
        <dbReference type="EMBL" id="QBF84875.1"/>
    </source>
</evidence>
<dbReference type="SUPFAM" id="SSF88713">
    <property type="entry name" value="Glycoside hydrolase/deacetylase"/>
    <property type="match status" value="1"/>
</dbReference>
<dbReference type="Pfam" id="PF04748">
    <property type="entry name" value="Polysacc_deac_2"/>
    <property type="match status" value="1"/>
</dbReference>
<reference evidence="1 2" key="1">
    <citation type="submission" date="2019-02" db="EMBL/GenBank/DDBJ databases">
        <title>Shewanella sp. D4-2 isolated from Dokdo Island.</title>
        <authorList>
            <person name="Baek K."/>
        </authorList>
    </citation>
    <scope>NUCLEOTIDE SEQUENCE [LARGE SCALE GENOMIC DNA]</scope>
    <source>
        <strain evidence="1 2">D4-2</strain>
    </source>
</reference>
<name>A0A411PMY3_9GAMM</name>
<keyword evidence="2" id="KW-1185">Reference proteome</keyword>
<protein>
    <submittedName>
        <fullName evidence="1">Divergent polysaccharide deacetylase family protein</fullName>
    </submittedName>
</protein>
<dbReference type="EMBL" id="CP036200">
    <property type="protein sequence ID" value="QBF84875.1"/>
    <property type="molecule type" value="Genomic_DNA"/>
</dbReference>
<dbReference type="PANTHER" id="PTHR30105">
    <property type="entry name" value="UNCHARACTERIZED YIBQ-RELATED"/>
    <property type="match status" value="1"/>
</dbReference>
<sequence length="256" mass="28325">MTCFPAFAANLAIIIDDIGYRQTDKAVLSLDPNITLAVLPHTPLGKTLAQQGYSNGHEIMLHIPMQSLDGRKLGPGGLTNQMNERQIKQTVIDAVEDIPFAKGVNNHMGSFFTQLSTPMKWVMQSLKQKNLYFVDSVTTKFSKATVQAETAGVPLLYRQVFLDNDKRYSALDKQFRLAIDQAKQLGQVILIGHPYPETVSYLKKNMNLLTQNGVRLVSASSLYDANGEIVANVLDRNTKPNLIAEQVTTTQASTLE</sequence>
<dbReference type="InterPro" id="IPR006837">
    <property type="entry name" value="Divergent_DAC"/>
</dbReference>
<dbReference type="PANTHER" id="PTHR30105:SF2">
    <property type="entry name" value="DIVERGENT POLYSACCHARIDE DEACETYLASE SUPERFAMILY"/>
    <property type="match status" value="1"/>
</dbReference>
<dbReference type="Gene3D" id="3.20.20.370">
    <property type="entry name" value="Glycoside hydrolase/deacetylase"/>
    <property type="match status" value="1"/>
</dbReference>
<dbReference type="CDD" id="cd10936">
    <property type="entry name" value="CE4_DAC2"/>
    <property type="match status" value="1"/>
</dbReference>
<dbReference type="GO" id="GO:0005975">
    <property type="term" value="P:carbohydrate metabolic process"/>
    <property type="evidence" value="ECO:0007669"/>
    <property type="project" value="InterPro"/>
</dbReference>